<dbReference type="PANTHER" id="PTHR34475">
    <property type="match status" value="1"/>
</dbReference>
<proteinExistence type="predicted"/>
<evidence type="ECO:0000256" key="1">
    <source>
        <dbReference type="SAM" id="MobiDB-lite"/>
    </source>
</evidence>
<dbReference type="EMBL" id="JAHDYS010000012">
    <property type="protein sequence ID" value="MBT1072696.1"/>
    <property type="molecule type" value="Genomic_DNA"/>
</dbReference>
<comment type="caution">
    <text evidence="4">The sequence shown here is derived from an EMBL/GenBank/DDBJ whole genome shotgun (WGS) entry which is preliminary data.</text>
</comment>
<keyword evidence="2" id="KW-1133">Transmembrane helix</keyword>
<dbReference type="Gene3D" id="1.10.260.40">
    <property type="entry name" value="lambda repressor-like DNA-binding domains"/>
    <property type="match status" value="1"/>
</dbReference>
<evidence type="ECO:0000313" key="5">
    <source>
        <dbReference type="Proteomes" id="UP000784128"/>
    </source>
</evidence>
<feature type="compositionally biased region" description="Polar residues" evidence="1">
    <location>
        <begin position="92"/>
        <end position="105"/>
    </location>
</feature>
<dbReference type="InterPro" id="IPR050400">
    <property type="entry name" value="Bact_Cytoskel_RodZ"/>
</dbReference>
<dbReference type="InterPro" id="IPR025194">
    <property type="entry name" value="RodZ-like_C"/>
</dbReference>
<evidence type="ECO:0000256" key="2">
    <source>
        <dbReference type="SAM" id="Phobius"/>
    </source>
</evidence>
<keyword evidence="2" id="KW-0812">Transmembrane</keyword>
<feature type="region of interest" description="Disordered" evidence="1">
    <location>
        <begin position="168"/>
        <end position="187"/>
    </location>
</feature>
<dbReference type="RefSeq" id="WP_214299952.1">
    <property type="nucleotide sequence ID" value="NZ_JAHDYS010000012.1"/>
</dbReference>
<keyword evidence="2" id="KW-0472">Membrane</keyword>
<feature type="region of interest" description="Disordered" evidence="1">
    <location>
        <begin position="91"/>
        <end position="111"/>
    </location>
</feature>
<feature type="transmembrane region" description="Helical" evidence="2">
    <location>
        <begin position="117"/>
        <end position="134"/>
    </location>
</feature>
<evidence type="ECO:0000313" key="4">
    <source>
        <dbReference type="EMBL" id="MBT1072696.1"/>
    </source>
</evidence>
<protein>
    <submittedName>
        <fullName evidence="4">DUF4115 domain-containing protein</fullName>
    </submittedName>
</protein>
<dbReference type="PANTHER" id="PTHR34475:SF1">
    <property type="entry name" value="CYTOSKELETON PROTEIN RODZ"/>
    <property type="match status" value="1"/>
</dbReference>
<dbReference type="SMART" id="SM00530">
    <property type="entry name" value="HTH_XRE"/>
    <property type="match status" value="1"/>
</dbReference>
<dbReference type="InterPro" id="IPR001387">
    <property type="entry name" value="Cro/C1-type_HTH"/>
</dbReference>
<sequence length="287" mass="31036">MTETSSNPDYSTLSSPGAILKRCREYHGITLDEAAEATKIGVNYLLALEEDQINKFASQAYLKGFLRTYATHLGLNADDMMRLYEKLYAPAETSSQGPDQPNSTASRRRQRIPWKKLTLPAGLLIMILISSAIINRTVVPTPQHAAPLTTASSVPAVPVQPVLSSARSTSAVEKSKTVSEPAEVPVKEEVRPEQPIVRKASDADKTFVLRMKVISNSTLAVTIDGTAAQDYELAAGDVIEWKADRNIILELSNAGAVEAELNGKTLKPFGPTGKTAYVVLDAEGVKQ</sequence>
<keyword evidence="5" id="KW-1185">Reference proteome</keyword>
<dbReference type="Pfam" id="PF13413">
    <property type="entry name" value="HTH_25"/>
    <property type="match status" value="1"/>
</dbReference>
<gene>
    <name evidence="4" type="ORF">KJB30_12935</name>
</gene>
<organism evidence="4 5">
    <name type="scientific">Pelotalea chapellei</name>
    <dbReference type="NCBI Taxonomy" id="44671"/>
    <lineage>
        <taxon>Bacteria</taxon>
        <taxon>Pseudomonadati</taxon>
        <taxon>Thermodesulfobacteriota</taxon>
        <taxon>Desulfuromonadia</taxon>
        <taxon>Geobacterales</taxon>
        <taxon>Geobacteraceae</taxon>
        <taxon>Pelotalea</taxon>
    </lineage>
</organism>
<evidence type="ECO:0000259" key="3">
    <source>
        <dbReference type="SMART" id="SM00530"/>
    </source>
</evidence>
<dbReference type="Proteomes" id="UP000784128">
    <property type="component" value="Unassembled WGS sequence"/>
</dbReference>
<dbReference type="SUPFAM" id="SSF47413">
    <property type="entry name" value="lambda repressor-like DNA-binding domains"/>
    <property type="match status" value="1"/>
</dbReference>
<dbReference type="Pfam" id="PF13464">
    <property type="entry name" value="RodZ_C"/>
    <property type="match status" value="1"/>
</dbReference>
<feature type="domain" description="HTH cro/C1-type" evidence="3">
    <location>
        <begin position="19"/>
        <end position="76"/>
    </location>
</feature>
<name>A0ABS5UAM4_9BACT</name>
<accession>A0ABS5UAM4</accession>
<dbReference type="InterPro" id="IPR010982">
    <property type="entry name" value="Lambda_DNA-bd_dom_sf"/>
</dbReference>
<reference evidence="4 5" key="1">
    <citation type="submission" date="2021-05" db="EMBL/GenBank/DDBJ databases">
        <title>The draft genome of Geobacter chapellei DSM 13688.</title>
        <authorList>
            <person name="Xu Z."/>
            <person name="Masuda Y."/>
            <person name="Itoh H."/>
            <person name="Senoo K."/>
        </authorList>
    </citation>
    <scope>NUCLEOTIDE SEQUENCE [LARGE SCALE GENOMIC DNA]</scope>
    <source>
        <strain evidence="4 5">DSM 13688</strain>
    </source>
</reference>